<feature type="domain" description="NADP-dependent oxidoreductase" evidence="2">
    <location>
        <begin position="59"/>
        <end position="255"/>
    </location>
</feature>
<reference evidence="3 4" key="1">
    <citation type="submission" date="2020-08" db="EMBL/GenBank/DDBJ databases">
        <title>Genomic Encyclopedia of Type Strains, Phase IV (KMG-V): Genome sequencing to study the core and pangenomes of soil and plant-associated prokaryotes.</title>
        <authorList>
            <person name="Whitman W."/>
        </authorList>
    </citation>
    <scope>NUCLEOTIDE SEQUENCE [LARGE SCALE GENOMIC DNA]</scope>
    <source>
        <strain evidence="3 4">M8UP14</strain>
    </source>
</reference>
<evidence type="ECO:0000256" key="1">
    <source>
        <dbReference type="SAM" id="SignalP"/>
    </source>
</evidence>
<evidence type="ECO:0000313" key="3">
    <source>
        <dbReference type="EMBL" id="MBB5059785.1"/>
    </source>
</evidence>
<dbReference type="InterPro" id="IPR020471">
    <property type="entry name" value="AKR"/>
</dbReference>
<dbReference type="InterPro" id="IPR053135">
    <property type="entry name" value="AKR2_Oxidoreductase"/>
</dbReference>
<proteinExistence type="predicted"/>
<feature type="signal peptide" evidence="1">
    <location>
        <begin position="1"/>
        <end position="27"/>
    </location>
</feature>
<dbReference type="CDD" id="cd19100">
    <property type="entry name" value="AKR_unchar"/>
    <property type="match status" value="1"/>
</dbReference>
<dbReference type="Gene3D" id="3.20.20.100">
    <property type="entry name" value="NADP-dependent oxidoreductase domain"/>
    <property type="match status" value="1"/>
</dbReference>
<name>A0A7W7ZH24_9BACT</name>
<protein>
    <submittedName>
        <fullName evidence="3">Aryl-alcohol dehydrogenase-like predicted oxidoreductase</fullName>
    </submittedName>
</protein>
<dbReference type="GO" id="GO:0016491">
    <property type="term" value="F:oxidoreductase activity"/>
    <property type="evidence" value="ECO:0007669"/>
    <property type="project" value="InterPro"/>
</dbReference>
<evidence type="ECO:0000259" key="2">
    <source>
        <dbReference type="Pfam" id="PF00248"/>
    </source>
</evidence>
<gene>
    <name evidence="3" type="ORF">HDF16_004514</name>
</gene>
<dbReference type="PANTHER" id="PTHR43312">
    <property type="entry name" value="D-THREO-ALDOSE 1-DEHYDROGENASE"/>
    <property type="match status" value="1"/>
</dbReference>
<dbReference type="PANTHER" id="PTHR43312:SF1">
    <property type="entry name" value="NADP-DEPENDENT OXIDOREDUCTASE DOMAIN-CONTAINING PROTEIN"/>
    <property type="match status" value="1"/>
</dbReference>
<dbReference type="InterPro" id="IPR023210">
    <property type="entry name" value="NADP_OxRdtase_dom"/>
</dbReference>
<dbReference type="PRINTS" id="PR00069">
    <property type="entry name" value="ALDKETRDTASE"/>
</dbReference>
<organism evidence="3 4">
    <name type="scientific">Granulicella aggregans</name>
    <dbReference type="NCBI Taxonomy" id="474949"/>
    <lineage>
        <taxon>Bacteria</taxon>
        <taxon>Pseudomonadati</taxon>
        <taxon>Acidobacteriota</taxon>
        <taxon>Terriglobia</taxon>
        <taxon>Terriglobales</taxon>
        <taxon>Acidobacteriaceae</taxon>
        <taxon>Granulicella</taxon>
    </lineage>
</organism>
<comment type="caution">
    <text evidence="3">The sequence shown here is derived from an EMBL/GenBank/DDBJ whole genome shotgun (WGS) entry which is preliminary data.</text>
</comment>
<dbReference type="EMBL" id="JACHIP010000007">
    <property type="protein sequence ID" value="MBB5059785.1"/>
    <property type="molecule type" value="Genomic_DNA"/>
</dbReference>
<dbReference type="SUPFAM" id="SSF51430">
    <property type="entry name" value="NAD(P)-linked oxidoreductase"/>
    <property type="match status" value="1"/>
</dbReference>
<keyword evidence="4" id="KW-1185">Reference proteome</keyword>
<dbReference type="InterPro" id="IPR036812">
    <property type="entry name" value="NAD(P)_OxRdtase_dom_sf"/>
</dbReference>
<dbReference type="Proteomes" id="UP000540989">
    <property type="component" value="Unassembled WGS sequence"/>
</dbReference>
<accession>A0A7W7ZH24</accession>
<keyword evidence="1" id="KW-0732">Signal</keyword>
<dbReference type="RefSeq" id="WP_184221625.1">
    <property type="nucleotide sequence ID" value="NZ_JACHIP010000007.1"/>
</dbReference>
<feature type="chain" id="PRO_5030785522" evidence="1">
    <location>
        <begin position="28"/>
        <end position="291"/>
    </location>
</feature>
<sequence length="291" mass="31584">MRRRDFLSRSAQGLGAAILGSSAVARAALFEPEPLPNKFKASDEVVLGKTGIRTSRLAMGTGTVGYGGRSNQTQMGMAPLTRLLLDGYHDNGLRFFDAADSYGSHPYVASALKQLPRDKVTVLTKTDTRDPAGVREDLDRFRRELGVDYIDVVLVHCVTEADWTTRYRGVMDVLSEAKQKGIIRAHGVSCHSFSALKAAAASPWVEVDLVRLNPIGSHMDARPEAVIPVIKQMREQGKGIVGMKILGQGDLRDKPAEAIRYALGTGVLDAFTIGAESRREQDGLTRHIAAA</sequence>
<dbReference type="Pfam" id="PF00248">
    <property type="entry name" value="Aldo_ket_red"/>
    <property type="match status" value="1"/>
</dbReference>
<dbReference type="AlphaFoldDB" id="A0A7W7ZH24"/>
<evidence type="ECO:0000313" key="4">
    <source>
        <dbReference type="Proteomes" id="UP000540989"/>
    </source>
</evidence>